<feature type="region of interest" description="Disordered" evidence="6">
    <location>
        <begin position="427"/>
        <end position="450"/>
    </location>
</feature>
<gene>
    <name evidence="7" type="ORF">H4219_001003</name>
</gene>
<evidence type="ECO:0000256" key="2">
    <source>
        <dbReference type="ARBA" id="ARBA00022737"/>
    </source>
</evidence>
<name>A0A9W8A9F0_9FUNG</name>
<dbReference type="AlphaFoldDB" id="A0A9W8A9F0"/>
<comment type="function">
    <text evidence="3">Regulates mitochondrial small subunit maturation by controlling 15S rRNA 5'-end processing. Localizes to the 5' precursor of the 15S rRNA in a position that is subsequently occupied by mS47 in the mature yeast mtSSU. Uses structure and sequence-specific RNA recognition, binding to a single-stranded region of the precursor and specifically recognizing bases -6 to -1. The exchange of Ccm1 for mS47 is coupled to the irreversible removal of precursor rRNA that is accompanied by conformational changes of the mitoribosomal proteins uS5m and mS26. These conformational changes signal completion of 5'-end rRNA processing through protection of the mature 5'-end of the 15S rRNA and stabilization of mS47. The removal of the 5' precursor together with the dissociation of Ccm1 may be catalyzed by the 5'-3' exoribonuclease Pet127. Involved in the specific removal of group I introns in mitochondrial encoded transcripts.</text>
</comment>
<evidence type="ECO:0000256" key="6">
    <source>
        <dbReference type="SAM" id="MobiDB-lite"/>
    </source>
</evidence>
<dbReference type="Pfam" id="PF01535">
    <property type="entry name" value="PPR"/>
    <property type="match status" value="3"/>
</dbReference>
<keyword evidence="8" id="KW-1185">Reference proteome</keyword>
<keyword evidence="2" id="KW-0677">Repeat</keyword>
<reference evidence="7" key="1">
    <citation type="submission" date="2022-07" db="EMBL/GenBank/DDBJ databases">
        <title>Phylogenomic reconstructions and comparative analyses of Kickxellomycotina fungi.</title>
        <authorList>
            <person name="Reynolds N.K."/>
            <person name="Stajich J.E."/>
            <person name="Barry K."/>
            <person name="Grigoriev I.V."/>
            <person name="Crous P."/>
            <person name="Smith M.E."/>
        </authorList>
    </citation>
    <scope>NUCLEOTIDE SEQUENCE</scope>
    <source>
        <strain evidence="7">NBRC 100468</strain>
    </source>
</reference>
<evidence type="ECO:0000313" key="7">
    <source>
        <dbReference type="EMBL" id="KAJ1920950.1"/>
    </source>
</evidence>
<proteinExistence type="inferred from homology"/>
<comment type="caution">
    <text evidence="7">The sequence shown here is derived from an EMBL/GenBank/DDBJ whole genome shotgun (WGS) entry which is preliminary data.</text>
</comment>
<protein>
    <recommendedName>
        <fullName evidence="9">Pentatricopeptide repeat-containing protein</fullName>
    </recommendedName>
</protein>
<sequence length="699" mass="78120">MDEGSIIKIDIGLDPGLISKKVSSCRRYFDVQEGDGSAWGSAIQADVSLSLIPSHSARKLLLNGYIHHAPGGHMPQDSKKTSGSEDNALINEIIRRSEFSELEFLETISSTIKLVNDDFNNIKVGGLNRAFLSTLEAGFMPDPRLFKRLLDANCFAYVTLPNNIEDSRCATSSLYAMGETTYGLGQNNIKALALLRSQAYDIDSRIHYDVLCASIKAQDILGSVQVTKASDDSRMVDFLFHQWVNHENALKICSKLIDATVQAPVVAIPQSAHYHIIASLLYIYQSGVHKGHMGRDILALAASLHIKMAPHISDPRLNSIHMLMSALSQEGCLDDLLKISSDLDSRTNWGESCRPNQYTFGILANGLARYGKITDIINITENMVKRGIPVTTQYYAVLIKAFMNCDGSDPHTNTSMGRSQDIKTLHADPTSPTSNLHGHARLPVRKPRPSPESIKAAEAIFFDMKANGFECNEYIYSAMIYGFACAGNSKKAQFYFDNIFEEQKKPGSTIQLNEVIWGSLMYAYVRSRDLKGVLQVWNNAKNWKARQISDANDLKGETQRHSPSFESNHLLNMVMLCLLNLGKPKEALQLFLRSDSSSKSTIANTDRKSQKSHISLAQSLSDPYTLSMVIRAYLQHNEFNKAIEIYKGHRIPWSVRRKKRYDPIKVLSIFARDCIRSDDPNRADPITQVWSAALNIFKQ</sequence>
<dbReference type="EMBL" id="JANBPU010000008">
    <property type="protein sequence ID" value="KAJ1920950.1"/>
    <property type="molecule type" value="Genomic_DNA"/>
</dbReference>
<dbReference type="PANTHER" id="PTHR47447">
    <property type="entry name" value="OS03G0856100 PROTEIN"/>
    <property type="match status" value="1"/>
</dbReference>
<dbReference type="PANTHER" id="PTHR47447:SF17">
    <property type="entry name" value="OS12G0638900 PROTEIN"/>
    <property type="match status" value="1"/>
</dbReference>
<evidence type="ECO:0000256" key="1">
    <source>
        <dbReference type="ARBA" id="ARBA00006192"/>
    </source>
</evidence>
<dbReference type="InterPro" id="IPR002885">
    <property type="entry name" value="PPR_rpt"/>
</dbReference>
<comment type="subunit">
    <text evidence="4">Binds to mitochondrial small subunit 15S rRNA.</text>
</comment>
<feature type="repeat" description="PPR" evidence="5">
    <location>
        <begin position="356"/>
        <end position="390"/>
    </location>
</feature>
<evidence type="ECO:0000256" key="4">
    <source>
        <dbReference type="ARBA" id="ARBA00044511"/>
    </source>
</evidence>
<evidence type="ECO:0008006" key="9">
    <source>
        <dbReference type="Google" id="ProtNLM"/>
    </source>
</evidence>
<evidence type="ECO:0000313" key="8">
    <source>
        <dbReference type="Proteomes" id="UP001150538"/>
    </source>
</evidence>
<organism evidence="7 8">
    <name type="scientific">Mycoemilia scoparia</name>
    <dbReference type="NCBI Taxonomy" id="417184"/>
    <lineage>
        <taxon>Eukaryota</taxon>
        <taxon>Fungi</taxon>
        <taxon>Fungi incertae sedis</taxon>
        <taxon>Zoopagomycota</taxon>
        <taxon>Kickxellomycotina</taxon>
        <taxon>Kickxellomycetes</taxon>
        <taxon>Kickxellales</taxon>
        <taxon>Kickxellaceae</taxon>
        <taxon>Mycoemilia</taxon>
    </lineage>
</organism>
<comment type="similarity">
    <text evidence="1">Belongs to the CCM1 family.</text>
</comment>
<dbReference type="OrthoDB" id="5573485at2759"/>
<accession>A0A9W8A9F0</accession>
<dbReference type="Gene3D" id="1.25.40.10">
    <property type="entry name" value="Tetratricopeptide repeat domain"/>
    <property type="match status" value="2"/>
</dbReference>
<dbReference type="PROSITE" id="PS51375">
    <property type="entry name" value="PPR"/>
    <property type="match status" value="1"/>
</dbReference>
<dbReference type="Proteomes" id="UP001150538">
    <property type="component" value="Unassembled WGS sequence"/>
</dbReference>
<dbReference type="InterPro" id="IPR011990">
    <property type="entry name" value="TPR-like_helical_dom_sf"/>
</dbReference>
<evidence type="ECO:0000256" key="3">
    <source>
        <dbReference type="ARBA" id="ARBA00044493"/>
    </source>
</evidence>
<feature type="compositionally biased region" description="Basic residues" evidence="6">
    <location>
        <begin position="438"/>
        <end position="448"/>
    </location>
</feature>
<evidence type="ECO:0000256" key="5">
    <source>
        <dbReference type="PROSITE-ProRule" id="PRU00708"/>
    </source>
</evidence>